<gene>
    <name evidence="3" type="ORF">KUF71_014303</name>
</gene>
<evidence type="ECO:0000313" key="4">
    <source>
        <dbReference type="Proteomes" id="UP001219518"/>
    </source>
</evidence>
<feature type="region of interest" description="Disordered" evidence="1">
    <location>
        <begin position="101"/>
        <end position="135"/>
    </location>
</feature>
<organism evidence="3 4">
    <name type="scientific">Frankliniella fusca</name>
    <dbReference type="NCBI Taxonomy" id="407009"/>
    <lineage>
        <taxon>Eukaryota</taxon>
        <taxon>Metazoa</taxon>
        <taxon>Ecdysozoa</taxon>
        <taxon>Arthropoda</taxon>
        <taxon>Hexapoda</taxon>
        <taxon>Insecta</taxon>
        <taxon>Pterygota</taxon>
        <taxon>Neoptera</taxon>
        <taxon>Paraneoptera</taxon>
        <taxon>Thysanoptera</taxon>
        <taxon>Terebrantia</taxon>
        <taxon>Thripoidea</taxon>
        <taxon>Thripidae</taxon>
        <taxon>Frankliniella</taxon>
    </lineage>
</organism>
<protein>
    <submittedName>
        <fullName evidence="3">Glutamyl-tRNA reductase</fullName>
    </submittedName>
</protein>
<keyword evidence="2" id="KW-0812">Transmembrane</keyword>
<feature type="non-terminal residue" evidence="3">
    <location>
        <position position="1"/>
    </location>
</feature>
<reference evidence="3" key="1">
    <citation type="submission" date="2021-07" db="EMBL/GenBank/DDBJ databases">
        <authorList>
            <person name="Catto M.A."/>
            <person name="Jacobson A."/>
            <person name="Kennedy G."/>
            <person name="Labadie P."/>
            <person name="Hunt B.G."/>
            <person name="Srinivasan R."/>
        </authorList>
    </citation>
    <scope>NUCLEOTIDE SEQUENCE</scope>
    <source>
        <strain evidence="3">PL_HMW_Pooled</strain>
        <tissue evidence="3">Head</tissue>
    </source>
</reference>
<dbReference type="Proteomes" id="UP001219518">
    <property type="component" value="Unassembled WGS sequence"/>
</dbReference>
<comment type="caution">
    <text evidence="3">The sequence shown here is derived from an EMBL/GenBank/DDBJ whole genome shotgun (WGS) entry which is preliminary data.</text>
</comment>
<keyword evidence="2" id="KW-1133">Transmembrane helix</keyword>
<accession>A0AAE1HRI6</accession>
<dbReference type="EMBL" id="JAHWGI010001243">
    <property type="protein sequence ID" value="KAK3926054.1"/>
    <property type="molecule type" value="Genomic_DNA"/>
</dbReference>
<feature type="transmembrane region" description="Helical" evidence="2">
    <location>
        <begin position="41"/>
        <end position="62"/>
    </location>
</feature>
<sequence length="189" mass="20412">LTEEQLSDGHNFYYEMRKVPYQFNAVEDISSYNGEQRPAQYSHVAVAALLVLLALLALVQLLEASARIVDSSELHGGSIHSRRVAAAAAAELFAEGHLGDADAGVGAGEQAEEADQDSDEGAENEMPPAVPAPAPDHVQNVVQEMEPEQTWESRYRHGVAPAKLPALETDNAHGYRHSIIHPYGADLHA</sequence>
<feature type="compositionally biased region" description="Acidic residues" evidence="1">
    <location>
        <begin position="110"/>
        <end position="123"/>
    </location>
</feature>
<evidence type="ECO:0000256" key="1">
    <source>
        <dbReference type="SAM" id="MobiDB-lite"/>
    </source>
</evidence>
<reference evidence="3" key="2">
    <citation type="journal article" date="2023" name="BMC Genomics">
        <title>Pest status, molecular evolution, and epigenetic factors derived from the genome assembly of Frankliniella fusca, a thysanopteran phytovirus vector.</title>
        <authorList>
            <person name="Catto M.A."/>
            <person name="Labadie P.E."/>
            <person name="Jacobson A.L."/>
            <person name="Kennedy G.G."/>
            <person name="Srinivasan R."/>
            <person name="Hunt B.G."/>
        </authorList>
    </citation>
    <scope>NUCLEOTIDE SEQUENCE</scope>
    <source>
        <strain evidence="3">PL_HMW_Pooled</strain>
    </source>
</reference>
<keyword evidence="2" id="KW-0472">Membrane</keyword>
<evidence type="ECO:0000313" key="3">
    <source>
        <dbReference type="EMBL" id="KAK3926054.1"/>
    </source>
</evidence>
<name>A0AAE1HRI6_9NEOP</name>
<keyword evidence="4" id="KW-1185">Reference proteome</keyword>
<proteinExistence type="predicted"/>
<evidence type="ECO:0000256" key="2">
    <source>
        <dbReference type="SAM" id="Phobius"/>
    </source>
</evidence>
<dbReference type="AlphaFoldDB" id="A0AAE1HRI6"/>